<feature type="compositionally biased region" description="Polar residues" evidence="2">
    <location>
        <begin position="1"/>
        <end position="10"/>
    </location>
</feature>
<reference evidence="4" key="1">
    <citation type="submission" date="2014-05" db="EMBL/GenBank/DDBJ databases">
        <title>The transcriptome of the halophilic microalga Tetraselmis sp. GSL018 isolated from the Great Salt Lake, Utah.</title>
        <authorList>
            <person name="Jinkerson R.E."/>
            <person name="D'Adamo S."/>
            <person name="Posewitz M.C."/>
        </authorList>
    </citation>
    <scope>NUCLEOTIDE SEQUENCE</scope>
    <source>
        <strain evidence="4">GSL018</strain>
    </source>
</reference>
<proteinExistence type="predicted"/>
<organism evidence="4">
    <name type="scientific">Tetraselmis sp. GSL018</name>
    <dbReference type="NCBI Taxonomy" id="582737"/>
    <lineage>
        <taxon>Eukaryota</taxon>
        <taxon>Viridiplantae</taxon>
        <taxon>Chlorophyta</taxon>
        <taxon>core chlorophytes</taxon>
        <taxon>Chlorodendrophyceae</taxon>
        <taxon>Chlorodendrales</taxon>
        <taxon>Chlorodendraceae</taxon>
        <taxon>Tetraselmis</taxon>
    </lineage>
</organism>
<feature type="compositionally biased region" description="Low complexity" evidence="2">
    <location>
        <begin position="24"/>
        <end position="37"/>
    </location>
</feature>
<keyword evidence="1" id="KW-0175">Coiled coil</keyword>
<dbReference type="InterPro" id="IPR011992">
    <property type="entry name" value="EF-hand-dom_pair"/>
</dbReference>
<gene>
    <name evidence="4" type="ORF">TSPGSL018_19084</name>
</gene>
<sequence>MTSMQTQSPYVASGSGRANGDRTPSLAGSSQSQGLSPNSVLLEKRARKAAEEDALLLYNRVRQLQKEEEKARKRIEETRKRADEIRGYRLRNALKQEEKAERLEQQLEAIEAQRLANLNLRDESQRTKQQNEEKILTQRLEVAAGVKDERQEIERQRAEERLLARREALQKKEEVKRSEQLKQRKLQKLQEEKLRKASEEYEKKLHEEIEARTKKEKELSKMAKLELQLIERLKRKQLEQAEAYHTLEAALGLSGEAVKDSPAINTDAAPDGEPSEEEIAQRFSAFDEDGSGNIDCAHLGELMRQLRVPLNPHQLSQAVSQLDRESTGKISFGEFLLWWRG</sequence>
<dbReference type="Gene3D" id="1.10.238.10">
    <property type="entry name" value="EF-hand"/>
    <property type="match status" value="1"/>
</dbReference>
<name>A0A061S1H0_9CHLO</name>
<dbReference type="InterPro" id="IPR002048">
    <property type="entry name" value="EF_hand_dom"/>
</dbReference>
<protein>
    <recommendedName>
        <fullName evidence="3">EF-hand domain-containing protein</fullName>
    </recommendedName>
</protein>
<dbReference type="PROSITE" id="PS50222">
    <property type="entry name" value="EF_HAND_2"/>
    <property type="match status" value="1"/>
</dbReference>
<dbReference type="PANTHER" id="PTHR37473:SF1">
    <property type="entry name" value="EF-HAND DOMAIN-CONTAINING PROTEIN"/>
    <property type="match status" value="1"/>
</dbReference>
<dbReference type="GO" id="GO:0005509">
    <property type="term" value="F:calcium ion binding"/>
    <property type="evidence" value="ECO:0007669"/>
    <property type="project" value="InterPro"/>
</dbReference>
<dbReference type="Pfam" id="PF13499">
    <property type="entry name" value="EF-hand_7"/>
    <property type="match status" value="1"/>
</dbReference>
<feature type="coiled-coil region" evidence="1">
    <location>
        <begin position="47"/>
        <end position="218"/>
    </location>
</feature>
<accession>A0A061S1H0</accession>
<dbReference type="EMBL" id="GBEZ01008692">
    <property type="protein sequence ID" value="JAC76864.1"/>
    <property type="molecule type" value="Transcribed_RNA"/>
</dbReference>
<dbReference type="PANTHER" id="PTHR37473">
    <property type="entry name" value="EF-HAND DOMAIN-CONTAINING PROTEIN"/>
    <property type="match status" value="1"/>
</dbReference>
<dbReference type="AlphaFoldDB" id="A0A061S1H0"/>
<dbReference type="SUPFAM" id="SSF47473">
    <property type="entry name" value="EF-hand"/>
    <property type="match status" value="1"/>
</dbReference>
<feature type="domain" description="EF-hand" evidence="3">
    <location>
        <begin position="274"/>
        <end position="309"/>
    </location>
</feature>
<evidence type="ECO:0000256" key="2">
    <source>
        <dbReference type="SAM" id="MobiDB-lite"/>
    </source>
</evidence>
<evidence type="ECO:0000313" key="4">
    <source>
        <dbReference type="EMBL" id="JAC76864.1"/>
    </source>
</evidence>
<evidence type="ECO:0000256" key="1">
    <source>
        <dbReference type="SAM" id="Coils"/>
    </source>
</evidence>
<feature type="region of interest" description="Disordered" evidence="2">
    <location>
        <begin position="1"/>
        <end position="40"/>
    </location>
</feature>
<evidence type="ECO:0000259" key="3">
    <source>
        <dbReference type="PROSITE" id="PS50222"/>
    </source>
</evidence>